<gene>
    <name evidence="3" type="ORF">ENQ87_13005</name>
</gene>
<dbReference type="GO" id="GO:0005509">
    <property type="term" value="F:calcium ion binding"/>
    <property type="evidence" value="ECO:0007669"/>
    <property type="project" value="InterPro"/>
</dbReference>
<evidence type="ECO:0000256" key="2">
    <source>
        <dbReference type="ARBA" id="ARBA00022737"/>
    </source>
</evidence>
<dbReference type="GO" id="GO:0012506">
    <property type="term" value="C:vesicle membrane"/>
    <property type="evidence" value="ECO:0007669"/>
    <property type="project" value="TreeGrafter"/>
</dbReference>
<dbReference type="EMBL" id="DSOV01000058">
    <property type="protein sequence ID" value="HEN43266.1"/>
    <property type="molecule type" value="Genomic_DNA"/>
</dbReference>
<dbReference type="GO" id="GO:0005544">
    <property type="term" value="F:calcium-dependent phospholipid binding"/>
    <property type="evidence" value="ECO:0007669"/>
    <property type="project" value="InterPro"/>
</dbReference>
<dbReference type="GO" id="GO:0005737">
    <property type="term" value="C:cytoplasm"/>
    <property type="evidence" value="ECO:0007669"/>
    <property type="project" value="TreeGrafter"/>
</dbReference>
<organism evidence="3">
    <name type="scientific">Geobacter metallireducens</name>
    <dbReference type="NCBI Taxonomy" id="28232"/>
    <lineage>
        <taxon>Bacteria</taxon>
        <taxon>Pseudomonadati</taxon>
        <taxon>Thermodesulfobacteriota</taxon>
        <taxon>Desulfuromonadia</taxon>
        <taxon>Geobacterales</taxon>
        <taxon>Geobacteraceae</taxon>
        <taxon>Geobacter</taxon>
    </lineage>
</organism>
<sequence length="537" mass="58830">MKTFTRKEKSRTTIYRVGGGGQGALSLLVSSGLPNLVGRILRGPPSGAVQRADAPEPEVSGREYGAEYERFADRLREAMAGVGTDEEEIYRVLQQVRGRPNGVDFIKKAYRERFGTLLEDDLRSEMSGTELDFALSLLGVRGRTEGAILPQTLQAQDYVVAVERLVQAMKGPGTDEEAIYAALLPFAGAFGRILSLKEAYQKRTGAATINALEEDLRSEMSGDELDYALELLGEPRRPAAGMPAAILAEAARETAPGTPCSVASIKRFMRAYLDVHYLDGFLYYSELLRAQTPGSPEYQRVRELLTEKLHTLLGEELGNRYLDGGPNGDATSIGIAVRDTLKRNELFGPQEGKRLYNFWQIIGNGEDTGRGATEALVEGGIGVAESRPLTGARNIKDVLWDEVLQPGSVIQTWSTVDSATTFACPASKQFGGVCGHSFIFVEYVYAAEAAPPTEQPQTWQLYGGSGTPLTTGGEVESARRPLTEIRNLRLVGLRIVDQRGYHFIPREVSCINSQVLPDNVTRVKWLALSEVWYAARL</sequence>
<dbReference type="InterPro" id="IPR018502">
    <property type="entry name" value="Annexin_repeat"/>
</dbReference>
<dbReference type="PANTHER" id="PTHR10502">
    <property type="entry name" value="ANNEXIN"/>
    <property type="match status" value="1"/>
</dbReference>
<evidence type="ECO:0000313" key="3">
    <source>
        <dbReference type="EMBL" id="HEN43266.1"/>
    </source>
</evidence>
<dbReference type="PANTHER" id="PTHR10502:SF102">
    <property type="entry name" value="ANNEXIN B11"/>
    <property type="match status" value="1"/>
</dbReference>
<dbReference type="Pfam" id="PF00191">
    <property type="entry name" value="Annexin"/>
    <property type="match status" value="1"/>
</dbReference>
<comment type="caution">
    <text evidence="3">The sequence shown here is derived from an EMBL/GenBank/DDBJ whole genome shotgun (WGS) entry which is preliminary data.</text>
</comment>
<name>A0A831UE87_GEOME</name>
<dbReference type="GO" id="GO:0005886">
    <property type="term" value="C:plasma membrane"/>
    <property type="evidence" value="ECO:0007669"/>
    <property type="project" value="TreeGrafter"/>
</dbReference>
<protein>
    <submittedName>
        <fullName evidence="3">Uncharacterized protein</fullName>
    </submittedName>
</protein>
<accession>A0A831UE87</accession>
<dbReference type="AlphaFoldDB" id="A0A831UE87"/>
<reference evidence="3" key="1">
    <citation type="journal article" date="2020" name="mSystems">
        <title>Genome- and Community-Level Interaction Insights into Carbon Utilization and Element Cycling Functions of Hydrothermarchaeota in Hydrothermal Sediment.</title>
        <authorList>
            <person name="Zhou Z."/>
            <person name="Liu Y."/>
            <person name="Xu W."/>
            <person name="Pan J."/>
            <person name="Luo Z.H."/>
            <person name="Li M."/>
        </authorList>
    </citation>
    <scope>NUCLEOTIDE SEQUENCE [LARGE SCALE GENOMIC DNA]</scope>
    <source>
        <strain evidence="3">SpSt-349</strain>
    </source>
</reference>
<proteinExistence type="inferred from homology"/>
<evidence type="ECO:0000256" key="1">
    <source>
        <dbReference type="ARBA" id="ARBA00007831"/>
    </source>
</evidence>
<dbReference type="InterPro" id="IPR037104">
    <property type="entry name" value="Annexin_sf"/>
</dbReference>
<dbReference type="Gene3D" id="1.10.220.10">
    <property type="entry name" value="Annexin"/>
    <property type="match status" value="2"/>
</dbReference>
<dbReference type="SUPFAM" id="SSF47874">
    <property type="entry name" value="Annexin"/>
    <property type="match status" value="1"/>
</dbReference>
<keyword evidence="2" id="KW-0677">Repeat</keyword>
<comment type="similarity">
    <text evidence="1">Belongs to the annexin family.</text>
</comment>
<dbReference type="GO" id="GO:0001786">
    <property type="term" value="F:phosphatidylserine binding"/>
    <property type="evidence" value="ECO:0007669"/>
    <property type="project" value="TreeGrafter"/>
</dbReference>